<dbReference type="EMBL" id="JACSCY010000009">
    <property type="protein sequence ID" value="MBC6611825.1"/>
    <property type="molecule type" value="Genomic_DNA"/>
</dbReference>
<accession>A0ABR7ML67</accession>
<comment type="caution">
    <text evidence="1">The sequence shown here is derived from an EMBL/GenBank/DDBJ whole genome shotgun (WGS) entry which is preliminary data.</text>
</comment>
<reference evidence="1 2" key="1">
    <citation type="submission" date="2020-08" db="EMBL/GenBank/DDBJ databases">
        <title>Hymenobacter sp.</title>
        <authorList>
            <person name="Kim M.K."/>
        </authorList>
    </citation>
    <scope>NUCLEOTIDE SEQUENCE [LARGE SCALE GENOMIC DNA]</scope>
    <source>
        <strain evidence="1 2">BT507</strain>
    </source>
</reference>
<evidence type="ECO:0008006" key="3">
    <source>
        <dbReference type="Google" id="ProtNLM"/>
    </source>
</evidence>
<name>A0ABR7ML67_9BACT</name>
<evidence type="ECO:0000313" key="1">
    <source>
        <dbReference type="EMBL" id="MBC6611825.1"/>
    </source>
</evidence>
<evidence type="ECO:0000313" key="2">
    <source>
        <dbReference type="Proteomes" id="UP000622017"/>
    </source>
</evidence>
<gene>
    <name evidence="1" type="ORF">H8B15_12895</name>
</gene>
<protein>
    <recommendedName>
        <fullName evidence="3">DUF4164 family protein</fullName>
    </recommendedName>
</protein>
<organism evidence="1 2">
    <name type="scientific">Hymenobacter citatus</name>
    <dbReference type="NCBI Taxonomy" id="2763506"/>
    <lineage>
        <taxon>Bacteria</taxon>
        <taxon>Pseudomonadati</taxon>
        <taxon>Bacteroidota</taxon>
        <taxon>Cytophagia</taxon>
        <taxon>Cytophagales</taxon>
        <taxon>Hymenobacteraceae</taxon>
        <taxon>Hymenobacter</taxon>
    </lineage>
</organism>
<proteinExistence type="predicted"/>
<dbReference type="RefSeq" id="WP_187320094.1">
    <property type="nucleotide sequence ID" value="NZ_JACSCY010000009.1"/>
</dbReference>
<keyword evidence="2" id="KW-1185">Reference proteome</keyword>
<sequence length="107" mass="11732">MSSVPTPENVRVPQHLSDADLRQALEELDAKIKTLHNRAHATTAGSHATYHEHAAALEAKRAKLVAQLGPAPAEHTTGTTLSEQNKSLWEEIARGIENLRNDLRDIV</sequence>
<dbReference type="Proteomes" id="UP000622017">
    <property type="component" value="Unassembled WGS sequence"/>
</dbReference>